<dbReference type="SUPFAM" id="SSF54001">
    <property type="entry name" value="Cysteine proteinases"/>
    <property type="match status" value="1"/>
</dbReference>
<dbReference type="RefSeq" id="WP_118924929.1">
    <property type="nucleotide sequence ID" value="NZ_QXGH01000013.1"/>
</dbReference>
<accession>A0A417Y440</accession>
<organism evidence="2 3">
    <name type="scientific">Nocardioides immobilis</name>
    <dbReference type="NCBI Taxonomy" id="2049295"/>
    <lineage>
        <taxon>Bacteria</taxon>
        <taxon>Bacillati</taxon>
        <taxon>Actinomycetota</taxon>
        <taxon>Actinomycetes</taxon>
        <taxon>Propionibacteriales</taxon>
        <taxon>Nocardioidaceae</taxon>
        <taxon>Nocardioides</taxon>
    </lineage>
</organism>
<dbReference type="InterPro" id="IPR038765">
    <property type="entry name" value="Papain-like_cys_pep_sf"/>
</dbReference>
<evidence type="ECO:0000313" key="3">
    <source>
        <dbReference type="Proteomes" id="UP000283644"/>
    </source>
</evidence>
<dbReference type="Pfam" id="PF01841">
    <property type="entry name" value="Transglut_core"/>
    <property type="match status" value="1"/>
</dbReference>
<name>A0A417Y440_9ACTN</name>
<dbReference type="Proteomes" id="UP000283644">
    <property type="component" value="Unassembled WGS sequence"/>
</dbReference>
<evidence type="ECO:0000313" key="2">
    <source>
        <dbReference type="EMBL" id="RHW27346.1"/>
    </source>
</evidence>
<comment type="caution">
    <text evidence="2">The sequence shown here is derived from an EMBL/GenBank/DDBJ whole genome shotgun (WGS) entry which is preliminary data.</text>
</comment>
<dbReference type="SMART" id="SM00460">
    <property type="entry name" value="TGc"/>
    <property type="match status" value="1"/>
</dbReference>
<evidence type="ECO:0000259" key="1">
    <source>
        <dbReference type="SMART" id="SM00460"/>
    </source>
</evidence>
<dbReference type="PANTHER" id="PTHR33490:SF7">
    <property type="entry name" value="BLR2979 PROTEIN"/>
    <property type="match status" value="1"/>
</dbReference>
<dbReference type="EMBL" id="QXGH01000013">
    <property type="protein sequence ID" value="RHW27346.1"/>
    <property type="molecule type" value="Genomic_DNA"/>
</dbReference>
<reference evidence="2 3" key="1">
    <citation type="submission" date="2018-09" db="EMBL/GenBank/DDBJ databases">
        <title>Genome sequencing of Nocardioides immobilis CCTCC AB 2017083 for comparison to Nocardioides silvaticus.</title>
        <authorList>
            <person name="Li C."/>
            <person name="Wang G."/>
        </authorList>
    </citation>
    <scope>NUCLEOTIDE SEQUENCE [LARGE SCALE GENOMIC DNA]</scope>
    <source>
        <strain evidence="2 3">CCTCC AB 2017083</strain>
    </source>
</reference>
<dbReference type="InterPro" id="IPR002931">
    <property type="entry name" value="Transglutaminase-like"/>
</dbReference>
<sequence>MRYRVEHRTTYTYDDDVTDSLGIAYLVPRQLPWQQVTDYRVAVTPTPGDTASDEDFYGNHLTYFQVIEPHRELAIVGSGEVDVVAPLVDARRLDQPWDAVLPLRQPGLPGAWLATDLVLPSPAVPTYPGAKEYAAHSLLPGRPVGEAVTDLMHRIHADFEYDATATTVTSTVPEILAKRAGVCQDFAHFTLSCLRSHGLAARYVSGYLATEPPPGKERVVGADASHAWAAVWLGDEEWLAFDPTNDQWQNDRYVTVAWGRDYGDVPPVKGVIFTEARHSKLDVSVDVAPL</sequence>
<protein>
    <submittedName>
        <fullName evidence="2">Transglutaminase family protein</fullName>
    </submittedName>
</protein>
<dbReference type="InterPro" id="IPR013589">
    <property type="entry name" value="Bac_transglu_N"/>
</dbReference>
<dbReference type="PANTHER" id="PTHR33490">
    <property type="entry name" value="BLR5614 PROTEIN-RELATED"/>
    <property type="match status" value="1"/>
</dbReference>
<dbReference type="AlphaFoldDB" id="A0A417Y440"/>
<dbReference type="Gene3D" id="3.10.620.30">
    <property type="match status" value="1"/>
</dbReference>
<proteinExistence type="predicted"/>
<dbReference type="OrthoDB" id="9804023at2"/>
<dbReference type="Pfam" id="PF08379">
    <property type="entry name" value="Bact_transglu_N"/>
    <property type="match status" value="1"/>
</dbReference>
<keyword evidence="3" id="KW-1185">Reference proteome</keyword>
<feature type="domain" description="Transglutaminase-like" evidence="1">
    <location>
        <begin position="175"/>
        <end position="245"/>
    </location>
</feature>
<gene>
    <name evidence="2" type="ORF">D0Z08_09325</name>
</gene>